<organism evidence="2 3">
    <name type="scientific">Candidatus Obscuribacter phosphatis</name>
    <dbReference type="NCBI Taxonomy" id="1906157"/>
    <lineage>
        <taxon>Bacteria</taxon>
        <taxon>Bacillati</taxon>
        <taxon>Candidatus Melainabacteria</taxon>
        <taxon>Candidatus Obscuribacterales</taxon>
        <taxon>Candidatus Obscuribacteraceae</taxon>
        <taxon>Candidatus Obscuribacter</taxon>
    </lineage>
</organism>
<dbReference type="EMBL" id="JAFLCK010000015">
    <property type="protein sequence ID" value="MBN8661033.1"/>
    <property type="molecule type" value="Genomic_DNA"/>
</dbReference>
<dbReference type="GO" id="GO:0015097">
    <property type="term" value="F:mercury ion transmembrane transporter activity"/>
    <property type="evidence" value="ECO:0007669"/>
    <property type="project" value="InterPro"/>
</dbReference>
<name>A0A8J7TNI0_9BACT</name>
<dbReference type="Proteomes" id="UP000664277">
    <property type="component" value="Unassembled WGS sequence"/>
</dbReference>
<feature type="transmembrane region" description="Helical" evidence="1">
    <location>
        <begin position="67"/>
        <end position="86"/>
    </location>
</feature>
<sequence length="160" mass="17307">MTENETNQDIPDPIDLGQDKAILSLDNLGIFASIACLIHCLALPVLIAAVPFIGLNLKFLEEPWVENTLIGAIVAFAVFAIVPGYFRHKKVIALVGLVIGMVTVLSVAFGRDTLVSERLELPLIAFGNLLLVGTHLLNRRFTTGSFLGHSHSGGHENCKH</sequence>
<feature type="transmembrane region" description="Helical" evidence="1">
    <location>
        <begin position="28"/>
        <end position="55"/>
    </location>
</feature>
<dbReference type="Pfam" id="PF03203">
    <property type="entry name" value="MerC"/>
    <property type="match status" value="1"/>
</dbReference>
<protein>
    <submittedName>
        <fullName evidence="2">MerC domain-containing protein</fullName>
    </submittedName>
</protein>
<keyword evidence="1" id="KW-0812">Transmembrane</keyword>
<evidence type="ECO:0000313" key="2">
    <source>
        <dbReference type="EMBL" id="MBN8661033.1"/>
    </source>
</evidence>
<gene>
    <name evidence="2" type="ORF">J0M35_11755</name>
</gene>
<keyword evidence="1" id="KW-0472">Membrane</keyword>
<proteinExistence type="predicted"/>
<dbReference type="InterPro" id="IPR004891">
    <property type="entry name" value="Mercury-R_MerC"/>
</dbReference>
<evidence type="ECO:0000256" key="1">
    <source>
        <dbReference type="SAM" id="Phobius"/>
    </source>
</evidence>
<comment type="caution">
    <text evidence="2">The sequence shown here is derived from an EMBL/GenBank/DDBJ whole genome shotgun (WGS) entry which is preliminary data.</text>
</comment>
<dbReference type="GO" id="GO:0016020">
    <property type="term" value="C:membrane"/>
    <property type="evidence" value="ECO:0007669"/>
    <property type="project" value="InterPro"/>
</dbReference>
<feature type="transmembrane region" description="Helical" evidence="1">
    <location>
        <begin position="91"/>
        <end position="109"/>
    </location>
</feature>
<accession>A0A8J7TNI0</accession>
<dbReference type="AlphaFoldDB" id="A0A8J7TNI0"/>
<feature type="transmembrane region" description="Helical" evidence="1">
    <location>
        <begin position="121"/>
        <end position="138"/>
    </location>
</feature>
<keyword evidence="1" id="KW-1133">Transmembrane helix</keyword>
<evidence type="ECO:0000313" key="3">
    <source>
        <dbReference type="Proteomes" id="UP000664277"/>
    </source>
</evidence>
<reference evidence="2" key="1">
    <citation type="submission" date="2021-02" db="EMBL/GenBank/DDBJ databases">
        <title>Genome-Resolved Metagenomics of a Microbial Community Performing Photosynthetic Biological Nutrient Removal.</title>
        <authorList>
            <person name="Mcdaniel E.A."/>
        </authorList>
    </citation>
    <scope>NUCLEOTIDE SEQUENCE</scope>
    <source>
        <strain evidence="2">UWPOB_OBS1</strain>
    </source>
</reference>